<evidence type="ECO:0000313" key="2">
    <source>
        <dbReference type="Proteomes" id="UP001267290"/>
    </source>
</evidence>
<dbReference type="Proteomes" id="UP001267290">
    <property type="component" value="Unassembled WGS sequence"/>
</dbReference>
<dbReference type="EMBL" id="JAVDSB010000030">
    <property type="protein sequence ID" value="MDR6555454.1"/>
    <property type="molecule type" value="Genomic_DNA"/>
</dbReference>
<gene>
    <name evidence="1" type="ORF">J2736_006716</name>
</gene>
<keyword evidence="2" id="KW-1185">Reference proteome</keyword>
<sequence>MDHRHEYSEQDGKWVCECGKLIPDDLLNEPNIRFNELVEIIRKNGSKSGFTIKTGVLDFTEHREG</sequence>
<protein>
    <submittedName>
        <fullName evidence="1">Uncharacterized protein</fullName>
    </submittedName>
</protein>
<proteinExistence type="predicted"/>
<comment type="caution">
    <text evidence="1">The sequence shown here is derived from an EMBL/GenBank/DDBJ whole genome shotgun (WGS) entry which is preliminary data.</text>
</comment>
<reference evidence="1 2" key="1">
    <citation type="submission" date="2023-07" db="EMBL/GenBank/DDBJ databases">
        <title>Sorghum-associated microbial communities from plants grown in Nebraska, USA.</title>
        <authorList>
            <person name="Schachtman D."/>
        </authorList>
    </citation>
    <scope>NUCLEOTIDE SEQUENCE [LARGE SCALE GENOMIC DNA]</scope>
    <source>
        <strain evidence="1 2">CC258</strain>
    </source>
</reference>
<accession>A0ABU1P7C0</accession>
<name>A0ABU1P7C0_9BACL</name>
<organism evidence="1 2">
    <name type="scientific">Paenibacillus qinlingensis</name>
    <dbReference type="NCBI Taxonomy" id="1837343"/>
    <lineage>
        <taxon>Bacteria</taxon>
        <taxon>Bacillati</taxon>
        <taxon>Bacillota</taxon>
        <taxon>Bacilli</taxon>
        <taxon>Bacillales</taxon>
        <taxon>Paenibacillaceae</taxon>
        <taxon>Paenibacillus</taxon>
    </lineage>
</organism>
<evidence type="ECO:0000313" key="1">
    <source>
        <dbReference type="EMBL" id="MDR6555454.1"/>
    </source>
</evidence>